<evidence type="ECO:0000256" key="2">
    <source>
        <dbReference type="SAM" id="MobiDB-lite"/>
    </source>
</evidence>
<comment type="caution">
    <text evidence="4">The sequence shown here is derived from an EMBL/GenBank/DDBJ whole genome shotgun (WGS) entry which is preliminary data.</text>
</comment>
<evidence type="ECO:0000256" key="1">
    <source>
        <dbReference type="ARBA" id="ARBA00010768"/>
    </source>
</evidence>
<comment type="similarity">
    <text evidence="1">Belongs to the inositol polyphosphate 5-phosphatase family.</text>
</comment>
<sequence>PQGSQSAAAAATAAATAAAVASQPVLTRSNTSTARRNVPGPALGSVSRTGVTFGGVEAAEHGNDGAGPPCAGEGGGDGAEGTPGVPSRGLTRALSSSSVCSVASNSSATPGSGAHELALRARTMSFWDRVSFSTAHRHSTALLAHFDVVLWMGDLNYRIAGTPEVVKYAIDENMMEVLLANDQLQKQQKKGKVLQGFLEMPIAFAPTFKFFRNSDKYDLRRAPSWTDRVLYLVNADPLFADLRPLYYMSVPELRTSDHKPVIAGFELSICPLRGGDNRHARQRGCVVM</sequence>
<dbReference type="Proteomes" id="UP000747110">
    <property type="component" value="Unassembled WGS sequence"/>
</dbReference>
<organism evidence="4 5">
    <name type="scientific">Volvox reticuliferus</name>
    <dbReference type="NCBI Taxonomy" id="1737510"/>
    <lineage>
        <taxon>Eukaryota</taxon>
        <taxon>Viridiplantae</taxon>
        <taxon>Chlorophyta</taxon>
        <taxon>core chlorophytes</taxon>
        <taxon>Chlorophyceae</taxon>
        <taxon>CS clade</taxon>
        <taxon>Chlamydomonadales</taxon>
        <taxon>Volvocaceae</taxon>
        <taxon>Volvox</taxon>
    </lineage>
</organism>
<dbReference type="InterPro" id="IPR046985">
    <property type="entry name" value="IP5"/>
</dbReference>
<accession>A0A8J4CH30</accession>
<keyword evidence="5" id="KW-1185">Reference proteome</keyword>
<dbReference type="GO" id="GO:0004439">
    <property type="term" value="F:phosphatidylinositol-4,5-bisphosphate 5-phosphatase activity"/>
    <property type="evidence" value="ECO:0007669"/>
    <property type="project" value="TreeGrafter"/>
</dbReference>
<proteinExistence type="inferred from homology"/>
<dbReference type="OrthoDB" id="62798at2759"/>
<dbReference type="Pfam" id="PF22669">
    <property type="entry name" value="Exo_endo_phos2"/>
    <property type="match status" value="1"/>
</dbReference>
<feature type="domain" description="Inositol polyphosphate-related phosphatase" evidence="3">
    <location>
        <begin position="3"/>
        <end position="273"/>
    </location>
</feature>
<gene>
    <name evidence="4" type="ORF">Vretifemale_11233</name>
</gene>
<dbReference type="SMART" id="SM00128">
    <property type="entry name" value="IPPc"/>
    <property type="match status" value="1"/>
</dbReference>
<evidence type="ECO:0000313" key="4">
    <source>
        <dbReference type="EMBL" id="GIL82338.1"/>
    </source>
</evidence>
<feature type="non-terminal residue" evidence="4">
    <location>
        <position position="288"/>
    </location>
</feature>
<protein>
    <recommendedName>
        <fullName evidence="3">Inositol polyphosphate-related phosphatase domain-containing protein</fullName>
    </recommendedName>
</protein>
<reference evidence="4" key="1">
    <citation type="journal article" date="2021" name="Proc. Natl. Acad. Sci. U.S.A.">
        <title>Three genomes in the algal genus Volvox reveal the fate of a haploid sex-determining region after a transition to homothallism.</title>
        <authorList>
            <person name="Yamamoto K."/>
            <person name="Hamaji T."/>
            <person name="Kawai-Toyooka H."/>
            <person name="Matsuzaki R."/>
            <person name="Takahashi F."/>
            <person name="Nishimura Y."/>
            <person name="Kawachi M."/>
            <person name="Noguchi H."/>
            <person name="Minakuchi Y."/>
            <person name="Umen J.G."/>
            <person name="Toyoda A."/>
            <person name="Nozaki H."/>
        </authorList>
    </citation>
    <scope>NUCLEOTIDE SEQUENCE</scope>
    <source>
        <strain evidence="4">NIES-3786</strain>
    </source>
</reference>
<dbReference type="InterPro" id="IPR036691">
    <property type="entry name" value="Endo/exonu/phosph_ase_sf"/>
</dbReference>
<dbReference type="EMBL" id="BNCP01000024">
    <property type="protein sequence ID" value="GIL82338.1"/>
    <property type="molecule type" value="Genomic_DNA"/>
</dbReference>
<dbReference type="PANTHER" id="PTHR11200:SF300">
    <property type="entry name" value="TYPE II INOSITOL 1,4,5-TRISPHOSPHATE 5-PHOSPHATASE"/>
    <property type="match status" value="1"/>
</dbReference>
<name>A0A8J4CH30_9CHLO</name>
<feature type="compositionally biased region" description="Polar residues" evidence="2">
    <location>
        <begin position="24"/>
        <end position="35"/>
    </location>
</feature>
<dbReference type="AlphaFoldDB" id="A0A8J4CH30"/>
<feature type="compositionally biased region" description="Gly residues" evidence="2">
    <location>
        <begin position="72"/>
        <end position="81"/>
    </location>
</feature>
<dbReference type="InterPro" id="IPR000300">
    <property type="entry name" value="IPPc"/>
</dbReference>
<evidence type="ECO:0000313" key="5">
    <source>
        <dbReference type="Proteomes" id="UP000747110"/>
    </source>
</evidence>
<dbReference type="PANTHER" id="PTHR11200">
    <property type="entry name" value="INOSITOL 5-PHOSPHATASE"/>
    <property type="match status" value="1"/>
</dbReference>
<dbReference type="SUPFAM" id="SSF56219">
    <property type="entry name" value="DNase I-like"/>
    <property type="match status" value="1"/>
</dbReference>
<feature type="region of interest" description="Disordered" evidence="2">
    <location>
        <begin position="17"/>
        <end position="91"/>
    </location>
</feature>
<evidence type="ECO:0000259" key="3">
    <source>
        <dbReference type="SMART" id="SM00128"/>
    </source>
</evidence>
<dbReference type="Gene3D" id="3.60.10.10">
    <property type="entry name" value="Endonuclease/exonuclease/phosphatase"/>
    <property type="match status" value="1"/>
</dbReference>
<dbReference type="GO" id="GO:0046856">
    <property type="term" value="P:phosphatidylinositol dephosphorylation"/>
    <property type="evidence" value="ECO:0007669"/>
    <property type="project" value="InterPro"/>
</dbReference>